<dbReference type="EMBL" id="JH126400">
    <property type="protein sequence ID" value="EGX94874.1"/>
    <property type="molecule type" value="Genomic_DNA"/>
</dbReference>
<dbReference type="GeneID" id="18165172"/>
<dbReference type="VEuPathDB" id="FungiDB:CCM_03145"/>
<sequence length="100" mass="10660">MIGASAAALSSVGKTYCAAGNGQFQKQKASRLSWGRAAAARSREQPLVLPIIYELLRTCAVGTKRQDGLLTWAALGNRLGGWTRFIVSIPGAVNNMRPSQ</sequence>
<keyword evidence="2" id="KW-1185">Reference proteome</keyword>
<evidence type="ECO:0000313" key="1">
    <source>
        <dbReference type="EMBL" id="EGX94874.1"/>
    </source>
</evidence>
<dbReference type="Proteomes" id="UP000001610">
    <property type="component" value="Unassembled WGS sequence"/>
</dbReference>
<protein>
    <submittedName>
        <fullName evidence="1">Uncharacterized protein</fullName>
    </submittedName>
</protein>
<organism evidence="1 2">
    <name type="scientific">Cordyceps militaris (strain CM01)</name>
    <name type="common">Caterpillar fungus</name>
    <dbReference type="NCBI Taxonomy" id="983644"/>
    <lineage>
        <taxon>Eukaryota</taxon>
        <taxon>Fungi</taxon>
        <taxon>Dikarya</taxon>
        <taxon>Ascomycota</taxon>
        <taxon>Pezizomycotina</taxon>
        <taxon>Sordariomycetes</taxon>
        <taxon>Hypocreomycetidae</taxon>
        <taxon>Hypocreales</taxon>
        <taxon>Cordycipitaceae</taxon>
        <taxon>Cordyceps</taxon>
    </lineage>
</organism>
<gene>
    <name evidence="1" type="ORF">CCM_03145</name>
</gene>
<evidence type="ECO:0000313" key="2">
    <source>
        <dbReference type="Proteomes" id="UP000001610"/>
    </source>
</evidence>
<reference evidence="1 2" key="1">
    <citation type="journal article" date="2011" name="Genome Biol.">
        <title>Genome sequence of the insect pathogenic fungus Cordyceps militaris, a valued traditional Chinese medicine.</title>
        <authorList>
            <person name="Zheng P."/>
            <person name="Xia Y."/>
            <person name="Xiao G."/>
            <person name="Xiong C."/>
            <person name="Hu X."/>
            <person name="Zhang S."/>
            <person name="Zheng H."/>
            <person name="Huang Y."/>
            <person name="Zhou Y."/>
            <person name="Wang S."/>
            <person name="Zhao G.P."/>
            <person name="Liu X."/>
            <person name="St Leger R.J."/>
            <person name="Wang C."/>
        </authorList>
    </citation>
    <scope>NUCLEOTIDE SEQUENCE [LARGE SCALE GENOMIC DNA]</scope>
    <source>
        <strain evidence="1 2">CM01</strain>
    </source>
</reference>
<dbReference type="HOGENOM" id="CLU_2305945_0_0_1"/>
<name>G3J945_CORMM</name>
<accession>G3J945</accession>
<dbReference type="RefSeq" id="XP_006668360.1">
    <property type="nucleotide sequence ID" value="XM_006668297.1"/>
</dbReference>
<proteinExistence type="predicted"/>
<dbReference type="KEGG" id="cmt:CCM_03145"/>
<dbReference type="AlphaFoldDB" id="G3J945"/>
<dbReference type="InParanoid" id="G3J945"/>